<name>A0A7R9I323_9NEOP</name>
<reference evidence="3" key="1">
    <citation type="submission" date="2020-11" db="EMBL/GenBank/DDBJ databases">
        <authorList>
            <person name="Tran Van P."/>
        </authorList>
    </citation>
    <scope>NUCLEOTIDE SEQUENCE</scope>
</reference>
<accession>A0A7R9I323</accession>
<evidence type="ECO:0000256" key="2">
    <source>
        <dbReference type="SAM" id="Phobius"/>
    </source>
</evidence>
<dbReference type="AlphaFoldDB" id="A0A7R9I323"/>
<gene>
    <name evidence="3" type="ORF">TBIB3V08_LOCUS6093</name>
</gene>
<evidence type="ECO:0000313" key="3">
    <source>
        <dbReference type="EMBL" id="CAD7443693.1"/>
    </source>
</evidence>
<keyword evidence="2" id="KW-1133">Transmembrane helix</keyword>
<sequence>MSQKGFAQVLVVKPPSMRLLSVPQLRRYKVIIIMLLTGSLWFFLYTSNILNKLLHSYFYDNMVQLSAQYQASVIANNPFLLPGSSCKIPNMNPFEPSLLDLMSPPVTVQCSNKSPLTHVQPLDDSRAQFQLIVDKSTPVVQQYTSDRNSLRCCYSVITRITTPPGEQHDYKADNRYKIQDCIYFQDQTILDMDTEFLFVHCYVLKLFVFRMEVYKMLHTIIPVKTSVKGKLEQTEDNEGEYSNKTSSDSQPGLREPMSGGFRDNLQKLAKK</sequence>
<proteinExistence type="predicted"/>
<feature type="region of interest" description="Disordered" evidence="1">
    <location>
        <begin position="230"/>
        <end position="271"/>
    </location>
</feature>
<feature type="transmembrane region" description="Helical" evidence="2">
    <location>
        <begin position="28"/>
        <end position="46"/>
    </location>
</feature>
<keyword evidence="2" id="KW-0472">Membrane</keyword>
<keyword evidence="2" id="KW-0812">Transmembrane</keyword>
<protein>
    <submittedName>
        <fullName evidence="3">Uncharacterized protein</fullName>
    </submittedName>
</protein>
<dbReference type="EMBL" id="OD566283">
    <property type="protein sequence ID" value="CAD7443693.1"/>
    <property type="molecule type" value="Genomic_DNA"/>
</dbReference>
<organism evidence="3">
    <name type="scientific">Timema bartmani</name>
    <dbReference type="NCBI Taxonomy" id="61472"/>
    <lineage>
        <taxon>Eukaryota</taxon>
        <taxon>Metazoa</taxon>
        <taxon>Ecdysozoa</taxon>
        <taxon>Arthropoda</taxon>
        <taxon>Hexapoda</taxon>
        <taxon>Insecta</taxon>
        <taxon>Pterygota</taxon>
        <taxon>Neoptera</taxon>
        <taxon>Polyneoptera</taxon>
        <taxon>Phasmatodea</taxon>
        <taxon>Timematodea</taxon>
        <taxon>Timematoidea</taxon>
        <taxon>Timematidae</taxon>
        <taxon>Timema</taxon>
    </lineage>
</organism>
<feature type="compositionally biased region" description="Polar residues" evidence="1">
    <location>
        <begin position="240"/>
        <end position="250"/>
    </location>
</feature>
<evidence type="ECO:0000256" key="1">
    <source>
        <dbReference type="SAM" id="MobiDB-lite"/>
    </source>
</evidence>